<dbReference type="AlphaFoldDB" id="A0A1H7JIE0"/>
<evidence type="ECO:0000313" key="1">
    <source>
        <dbReference type="EMBL" id="SEK73205.1"/>
    </source>
</evidence>
<dbReference type="Proteomes" id="UP000182719">
    <property type="component" value="Unassembled WGS sequence"/>
</dbReference>
<reference evidence="2" key="1">
    <citation type="submission" date="2016-10" db="EMBL/GenBank/DDBJ databases">
        <authorList>
            <person name="Varghese N."/>
            <person name="Submissions S."/>
        </authorList>
    </citation>
    <scope>NUCLEOTIDE SEQUENCE [LARGE SCALE GENOMIC DNA]</scope>
    <source>
        <strain evidence="2">DSM 17044</strain>
    </source>
</reference>
<evidence type="ECO:0000313" key="2">
    <source>
        <dbReference type="Proteomes" id="UP000182719"/>
    </source>
</evidence>
<dbReference type="OrthoDB" id="7107769at2"/>
<dbReference type="EMBL" id="FOAP01000002">
    <property type="protein sequence ID" value="SEK73205.1"/>
    <property type="molecule type" value="Genomic_DNA"/>
</dbReference>
<name>A0A1H7JIE0_STIAU</name>
<gene>
    <name evidence="1" type="ORF">SAMN05444354_102192</name>
</gene>
<protein>
    <submittedName>
        <fullName evidence="1">Uncharacterized protein</fullName>
    </submittedName>
</protein>
<sequence length="309" mass="34400">MTFGAISVKHIQLRQRLAVHIGSNVLPDITILPPAGTDDELSFIRLVGWAYVLLQETGKVPLNFLKELPPMSSSDKLLPQVERLRTWTSHNLYFSKDHDLKILRGAQAWFKQYCGTGTPHSPVHWEACFNQLSGDVLAVLTGAISACDALDSEIDGPRLVESLQLRLNRNWEAFRFDAYVHKAMTQLGFQGIDVVSFRKRHLDSWRKLVATTEDFAIERLLTCRIESDVLALMADALPVNAQELLVNLGLKTPIDVAAAMLIIRQQRSSESLDLPSLLQAIFNDASERRKTELQVSNSTVSVGGALTQG</sequence>
<organism evidence="1 2">
    <name type="scientific">Stigmatella aurantiaca</name>
    <dbReference type="NCBI Taxonomy" id="41"/>
    <lineage>
        <taxon>Bacteria</taxon>
        <taxon>Pseudomonadati</taxon>
        <taxon>Myxococcota</taxon>
        <taxon>Myxococcia</taxon>
        <taxon>Myxococcales</taxon>
        <taxon>Cystobacterineae</taxon>
        <taxon>Archangiaceae</taxon>
        <taxon>Stigmatella</taxon>
    </lineage>
</organism>
<accession>A0A1H7JIE0</accession>
<keyword evidence="2" id="KW-1185">Reference proteome</keyword>
<dbReference type="RefSeq" id="WP_143101314.1">
    <property type="nucleotide sequence ID" value="NZ_FOAP01000002.1"/>
</dbReference>
<proteinExistence type="predicted"/>